<reference evidence="3 4" key="1">
    <citation type="submission" date="2013-05" db="EMBL/GenBank/DDBJ databases">
        <title>Drechslerella stenobrocha genome reveals carnivorous origination and mechanical trapping mechanism of predatory fungi.</title>
        <authorList>
            <person name="Liu X."/>
            <person name="Zhang W."/>
            <person name="Liu K."/>
        </authorList>
    </citation>
    <scope>NUCLEOTIDE SEQUENCE [LARGE SCALE GENOMIC DNA]</scope>
    <source>
        <strain evidence="3 4">248</strain>
    </source>
</reference>
<dbReference type="Gene3D" id="3.40.30.10">
    <property type="entry name" value="Glutaredoxin"/>
    <property type="match status" value="1"/>
</dbReference>
<gene>
    <name evidence="3" type="ORF">DRE_03969</name>
</gene>
<evidence type="ECO:0000313" key="3">
    <source>
        <dbReference type="EMBL" id="EWC46724.1"/>
    </source>
</evidence>
<sequence>MSTKYVLFDIPSNSNPPTCWSPNTWKARGIMNYKGVPYETEWVEYPDIKVRLAAMGIPPKDGDIPYTLPMLKVTMTPADGSDPDIKYFTDSADIAKYIHENHPDPDIDFDDKVNEEVLEVVQKFLSDPFGSLVLCEAPKVLPERSAEYFRETRSRWMGMPVEEYKQRDWDREVQGAAEEERRPIHARGTIVLHRY</sequence>
<accession>W7HTK0</accession>
<dbReference type="SUPFAM" id="SSF52833">
    <property type="entry name" value="Thioredoxin-like"/>
    <property type="match status" value="1"/>
</dbReference>
<evidence type="ECO:0000259" key="1">
    <source>
        <dbReference type="Pfam" id="PF13409"/>
    </source>
</evidence>
<dbReference type="OrthoDB" id="4951845at2759"/>
<dbReference type="Gene3D" id="1.20.1050.10">
    <property type="match status" value="1"/>
</dbReference>
<name>W7HTK0_9PEZI</name>
<evidence type="ECO:0000313" key="4">
    <source>
        <dbReference type="Proteomes" id="UP000024837"/>
    </source>
</evidence>
<feature type="domain" description="Glutathione S-transferase UstS-like C-terminal" evidence="2">
    <location>
        <begin position="120"/>
        <end position="172"/>
    </location>
</feature>
<feature type="domain" description="GST N-terminal" evidence="1">
    <location>
        <begin position="20"/>
        <end position="100"/>
    </location>
</feature>
<dbReference type="InterPro" id="IPR004045">
    <property type="entry name" value="Glutathione_S-Trfase_N"/>
</dbReference>
<keyword evidence="4" id="KW-1185">Reference proteome</keyword>
<proteinExistence type="predicted"/>
<dbReference type="InterPro" id="IPR054416">
    <property type="entry name" value="GST_UstS-like_C"/>
</dbReference>
<dbReference type="InterPro" id="IPR036249">
    <property type="entry name" value="Thioredoxin-like_sf"/>
</dbReference>
<dbReference type="AlphaFoldDB" id="W7HTK0"/>
<evidence type="ECO:0000259" key="2">
    <source>
        <dbReference type="Pfam" id="PF22041"/>
    </source>
</evidence>
<dbReference type="Pfam" id="PF22041">
    <property type="entry name" value="GST_C_7"/>
    <property type="match status" value="1"/>
</dbReference>
<dbReference type="HOGENOM" id="CLU_011226_4_3_1"/>
<dbReference type="EMBL" id="KI966415">
    <property type="protein sequence ID" value="EWC46724.1"/>
    <property type="molecule type" value="Genomic_DNA"/>
</dbReference>
<organism evidence="3 4">
    <name type="scientific">Drechslerella stenobrocha 248</name>
    <dbReference type="NCBI Taxonomy" id="1043628"/>
    <lineage>
        <taxon>Eukaryota</taxon>
        <taxon>Fungi</taxon>
        <taxon>Dikarya</taxon>
        <taxon>Ascomycota</taxon>
        <taxon>Pezizomycotina</taxon>
        <taxon>Orbiliomycetes</taxon>
        <taxon>Orbiliales</taxon>
        <taxon>Orbiliaceae</taxon>
        <taxon>Drechslerella</taxon>
    </lineage>
</organism>
<dbReference type="Pfam" id="PF13409">
    <property type="entry name" value="GST_N_2"/>
    <property type="match status" value="1"/>
</dbReference>
<protein>
    <submittedName>
        <fullName evidence="3">Uncharacterized protein</fullName>
    </submittedName>
</protein>
<dbReference type="Proteomes" id="UP000024837">
    <property type="component" value="Unassembled WGS sequence"/>
</dbReference>